<gene>
    <name evidence="1" type="ORF">PACLA_8A024921</name>
</gene>
<protein>
    <submittedName>
        <fullName evidence="1">Uncharacterized protein</fullName>
    </submittedName>
</protein>
<dbReference type="EMBL" id="CACRXK020000350">
    <property type="protein sequence ID" value="CAB3981078.1"/>
    <property type="molecule type" value="Genomic_DNA"/>
</dbReference>
<evidence type="ECO:0000313" key="1">
    <source>
        <dbReference type="EMBL" id="CAB3981078.1"/>
    </source>
</evidence>
<reference evidence="1" key="1">
    <citation type="submission" date="2020-04" db="EMBL/GenBank/DDBJ databases">
        <authorList>
            <person name="Alioto T."/>
            <person name="Alioto T."/>
            <person name="Gomez Garrido J."/>
        </authorList>
    </citation>
    <scope>NUCLEOTIDE SEQUENCE</scope>
    <source>
        <strain evidence="1">A484AB</strain>
    </source>
</reference>
<evidence type="ECO:0000313" key="2">
    <source>
        <dbReference type="Proteomes" id="UP001152795"/>
    </source>
</evidence>
<comment type="caution">
    <text evidence="1">The sequence shown here is derived from an EMBL/GenBank/DDBJ whole genome shotgun (WGS) entry which is preliminary data.</text>
</comment>
<sequence>MPNTKDKRFNIAMYMKERKEARFKAVLNHRSLALEHKKSERIQAKIVKAKEKTAALTSDLENNMPCNSETRTRKATTLENGVSNMPVRTATKRRRETMTAVSAIHGASKKNLKPAYDGMFDTLQKRCKMKDLTNYVLGNENLTKTVVSEHYKKELKDFEKSKENAERSIATFYSSGVMGKRKYQSVRLVLSMTSSEQGGRTGISIFPGCKVPKILTYNNLVRELNKIDIGNVLEINNEYLSDLEIDAPINGAYRDLREYLPRLAKFYLSTDRKHALEWYGKTEGTFLIALGGDGCPFGKHESACSFLVSFLNVGRKVASSHDNFCIFGANCDETSQVVKKYVRSLVHQIAELDKKIFQIDDWVTITFKVQELPNDMKMLAMLAGELVISSKYFSPFANVCKDDATDLQASFGPEPGHKWQPWEYKQRVNVVGKVESFKKKIEKKPLSCKVKRTKVTEFIASQKSRQEFLPLLDKYIDQAHVEPLHLKNNAWQYFFKGVLKEAIRKSKLPVSCKTFSEVPEESVFGRLISSLKMQVKAGCLCKKVKRWFDDTQGSGPDLQYRFTGKESRRFCHNYMSLVNALSDDNDTKADRQAILVFAYLGQRLRDSVSLINRFDIKEEQLAQLTLAAQEYLRVNAMFLSTSVNPTVWTLGHIVPVHAQQVFSQYNKGLAIVTMEGREAKHIFLKKLSQNTTYQRRWLEIFKHEYIMLVWLPEHGYELPGNKSHNEAYIPPRIFENPSYCYCGLLKTNPSDAKCSICGDPLMRLIEKSVTEGKIDSGLKL</sequence>
<name>A0A7D9HDP6_PARCT</name>
<dbReference type="OrthoDB" id="5981083at2759"/>
<keyword evidence="2" id="KW-1185">Reference proteome</keyword>
<organism evidence="1 2">
    <name type="scientific">Paramuricea clavata</name>
    <name type="common">Red gorgonian</name>
    <name type="synonym">Violescent sea-whip</name>
    <dbReference type="NCBI Taxonomy" id="317549"/>
    <lineage>
        <taxon>Eukaryota</taxon>
        <taxon>Metazoa</taxon>
        <taxon>Cnidaria</taxon>
        <taxon>Anthozoa</taxon>
        <taxon>Octocorallia</taxon>
        <taxon>Malacalcyonacea</taxon>
        <taxon>Plexauridae</taxon>
        <taxon>Paramuricea</taxon>
    </lineage>
</organism>
<accession>A0A7D9HDP6</accession>
<dbReference type="AlphaFoldDB" id="A0A7D9HDP6"/>
<dbReference type="Proteomes" id="UP001152795">
    <property type="component" value="Unassembled WGS sequence"/>
</dbReference>
<proteinExistence type="predicted"/>